<evidence type="ECO:0000313" key="2">
    <source>
        <dbReference type="Proteomes" id="UP000003803"/>
    </source>
</evidence>
<reference evidence="1" key="1">
    <citation type="submission" date="2007-11" db="EMBL/GenBank/DDBJ databases">
        <authorList>
            <person name="Fulton L."/>
            <person name="Clifton S."/>
            <person name="Fulton B."/>
            <person name="Xu J."/>
            <person name="Minx P."/>
            <person name="Pepin K.H."/>
            <person name="Johnson M."/>
            <person name="Thiruvilangam P."/>
            <person name="Bhonagiri V."/>
            <person name="Nash W.E."/>
            <person name="Mardis E.R."/>
            <person name="Wilson R.K."/>
        </authorList>
    </citation>
    <scope>NUCLEOTIDE SEQUENCE [LARGE SCALE GENOMIC DNA]</scope>
    <source>
        <strain evidence="1">DSM 17241</strain>
    </source>
</reference>
<sequence length="40" mass="4424">MKKSQTGTIRPTSSQIAGFASFHDTFGINYKDYKDAANLL</sequence>
<accession>B0PAR3</accession>
<evidence type="ECO:0000313" key="1">
    <source>
        <dbReference type="EMBL" id="EDS11243.1"/>
    </source>
</evidence>
<comment type="caution">
    <text evidence="1">The sequence shown here is derived from an EMBL/GenBank/DDBJ whole genome shotgun (WGS) entry which is preliminary data.</text>
</comment>
<keyword evidence="2" id="KW-1185">Reference proteome</keyword>
<dbReference type="Proteomes" id="UP000003803">
    <property type="component" value="Unassembled WGS sequence"/>
</dbReference>
<proteinExistence type="predicted"/>
<reference evidence="1" key="2">
    <citation type="submission" date="2013-09" db="EMBL/GenBank/DDBJ databases">
        <title>Draft genome sequence of Anaerotruncus colihominis(DSM 17241).</title>
        <authorList>
            <person name="Sudarsanam P."/>
            <person name="Ley R."/>
            <person name="Guruge J."/>
            <person name="Turnbaugh P.J."/>
            <person name="Mahowald M."/>
            <person name="Liep D."/>
            <person name="Gordon J."/>
        </authorList>
    </citation>
    <scope>NUCLEOTIDE SEQUENCE</scope>
    <source>
        <strain evidence="1">DSM 17241</strain>
    </source>
</reference>
<protein>
    <submittedName>
        <fullName evidence="1">Uncharacterized protein</fullName>
    </submittedName>
</protein>
<dbReference type="AlphaFoldDB" id="B0PAR3"/>
<gene>
    <name evidence="1" type="ORF">ANACOL_01863</name>
</gene>
<dbReference type="HOGENOM" id="CLU_3283913_0_0_9"/>
<name>B0PAR3_9FIRM</name>
<dbReference type="EMBL" id="ABGD02000014">
    <property type="protein sequence ID" value="EDS11243.1"/>
    <property type="molecule type" value="Genomic_DNA"/>
</dbReference>
<organism evidence="1 2">
    <name type="scientific">Anaerotruncus colihominis DSM 17241</name>
    <dbReference type="NCBI Taxonomy" id="445972"/>
    <lineage>
        <taxon>Bacteria</taxon>
        <taxon>Bacillati</taxon>
        <taxon>Bacillota</taxon>
        <taxon>Clostridia</taxon>
        <taxon>Eubacteriales</taxon>
        <taxon>Oscillospiraceae</taxon>
        <taxon>Anaerotruncus</taxon>
    </lineage>
</organism>